<feature type="transmembrane region" description="Helical" evidence="1">
    <location>
        <begin position="12"/>
        <end position="32"/>
    </location>
</feature>
<reference evidence="3" key="1">
    <citation type="submission" date="2015-07" db="EMBL/GenBank/DDBJ databases">
        <title>Draft Genome Sequence of Roseovarius tolerans EL-164, a producer of N-Acylated Alanine Methyl Esters (NAMEs).</title>
        <authorList>
            <person name="Voget S."/>
            <person name="Bruns H."/>
            <person name="Wagner-Doebler I."/>
            <person name="Schulz S."/>
            <person name="Daniel R."/>
        </authorList>
    </citation>
    <scope>NUCLEOTIDE SEQUENCE [LARGE SCALE GENOMIC DNA]</scope>
    <source>
        <strain evidence="3">EL-164</strain>
    </source>
</reference>
<gene>
    <name evidence="2" type="ORF">ROTO_16030</name>
</gene>
<name>A0A0L6CWN2_9RHOB</name>
<comment type="caution">
    <text evidence="2">The sequence shown here is derived from an EMBL/GenBank/DDBJ whole genome shotgun (WGS) entry which is preliminary data.</text>
</comment>
<sequence>MQEPKDPRMSGKIAMLALLVIVALTVVMVWVAE</sequence>
<dbReference type="AlphaFoldDB" id="A0A0L6CWN2"/>
<proteinExistence type="predicted"/>
<accession>A0A0L6CWN2</accession>
<organism evidence="2 3">
    <name type="scientific">Roseovarius tolerans</name>
    <dbReference type="NCBI Taxonomy" id="74031"/>
    <lineage>
        <taxon>Bacteria</taxon>
        <taxon>Pseudomonadati</taxon>
        <taxon>Pseudomonadota</taxon>
        <taxon>Alphaproteobacteria</taxon>
        <taxon>Rhodobacterales</taxon>
        <taxon>Roseobacteraceae</taxon>
        <taxon>Roseovarius</taxon>
    </lineage>
</organism>
<keyword evidence="1" id="KW-0812">Transmembrane</keyword>
<keyword evidence="1" id="KW-0472">Membrane</keyword>
<protein>
    <submittedName>
        <fullName evidence="2">Uncharacterized protein</fullName>
    </submittedName>
</protein>
<evidence type="ECO:0000313" key="2">
    <source>
        <dbReference type="EMBL" id="KNX41878.1"/>
    </source>
</evidence>
<keyword evidence="3" id="KW-1185">Reference proteome</keyword>
<evidence type="ECO:0000256" key="1">
    <source>
        <dbReference type="SAM" id="Phobius"/>
    </source>
</evidence>
<dbReference type="EMBL" id="LGVV01000016">
    <property type="protein sequence ID" value="KNX41878.1"/>
    <property type="molecule type" value="Genomic_DNA"/>
</dbReference>
<keyword evidence="1" id="KW-1133">Transmembrane helix</keyword>
<evidence type="ECO:0000313" key="3">
    <source>
        <dbReference type="Proteomes" id="UP000037046"/>
    </source>
</evidence>
<dbReference type="PATRIC" id="fig|74031.6.peg.1636"/>
<dbReference type="Proteomes" id="UP000037046">
    <property type="component" value="Unassembled WGS sequence"/>
</dbReference>